<feature type="region of interest" description="Disordered" evidence="5">
    <location>
        <begin position="181"/>
        <end position="201"/>
    </location>
</feature>
<proteinExistence type="predicted"/>
<reference evidence="7 8" key="1">
    <citation type="submission" date="2020-04" db="EMBL/GenBank/DDBJ databases">
        <authorList>
            <person name="Alioto T."/>
            <person name="Alioto T."/>
            <person name="Gomez Garrido J."/>
        </authorList>
    </citation>
    <scope>NUCLEOTIDE SEQUENCE [LARGE SCALE GENOMIC DNA]</scope>
</reference>
<name>A0A8S1CH40_9INSE</name>
<dbReference type="PROSITE" id="PS50089">
    <property type="entry name" value="ZF_RING_2"/>
    <property type="match status" value="1"/>
</dbReference>
<dbReference type="InterPro" id="IPR051652">
    <property type="entry name" value="MDM2_MDM4_MUL1"/>
</dbReference>
<dbReference type="PANTHER" id="PTHR12183">
    <property type="entry name" value="MITOCHONDRIAL UBIQUITIN LIGASE ACTIVATOR OF NFKB 1"/>
    <property type="match status" value="1"/>
</dbReference>
<comment type="caution">
    <text evidence="7">The sequence shown here is derived from an EMBL/GenBank/DDBJ whole genome shotgun (WGS) entry which is preliminary data.</text>
</comment>
<dbReference type="GO" id="GO:0008270">
    <property type="term" value="F:zinc ion binding"/>
    <property type="evidence" value="ECO:0007669"/>
    <property type="project" value="UniProtKB-KW"/>
</dbReference>
<dbReference type="Pfam" id="PF13920">
    <property type="entry name" value="zf-C3HC4_3"/>
    <property type="match status" value="1"/>
</dbReference>
<dbReference type="InterPro" id="IPR013083">
    <property type="entry name" value="Znf_RING/FYVE/PHD"/>
</dbReference>
<keyword evidence="8" id="KW-1185">Reference proteome</keyword>
<keyword evidence="1" id="KW-0479">Metal-binding</keyword>
<dbReference type="Proteomes" id="UP000494165">
    <property type="component" value="Unassembled WGS sequence"/>
</dbReference>
<sequence length="495" mass="54256">MKMNFGIRDTSVAIQELGLKPAIENSALLSHYALVPYPYQCIFNARTDALVRPHSIQDCRTQPQWDTLKVFFFRHFGSCLKNMASALKENEPGTGVPHLLVMPELIKGPGKNCEFHRYVAEFREGTLTATELQQFILNKFLKDDISNILKANFVKHSSSDLKGTLTFKLIQHISLIPKQTPPASCSSSSGPSTMNTASPLSSEANALSQAAQIPKPTPKPKILATCNALFLLPGNDFFPGGAWETPIVHCNCLTNVADLLFAMTDKLPVVSQALLIDAVAMAVPDIVSMLNTFGELDVASGCKNILLMQMRNLFLEQASQQALAFVPATNSTELVNLEPPLIDLSSGPAKAITLPLQANLSKAIPLPPAPKKPKIETATSTAALGATSQSNNQQQLDKKAAVLKNMHVTFGQNMMNVFKGRPEWSDAVESVEMNHKRKGKRTKEIQECCICLNDERDVAFVPCGHTVCCKTCSAQVKHCPICRMYIKNKINLFYS</sequence>
<keyword evidence="3" id="KW-0862">Zinc</keyword>
<dbReference type="GO" id="GO:0004842">
    <property type="term" value="F:ubiquitin-protein transferase activity"/>
    <property type="evidence" value="ECO:0007669"/>
    <property type="project" value="TreeGrafter"/>
</dbReference>
<evidence type="ECO:0000256" key="5">
    <source>
        <dbReference type="SAM" id="MobiDB-lite"/>
    </source>
</evidence>
<evidence type="ECO:0000256" key="3">
    <source>
        <dbReference type="ARBA" id="ARBA00022833"/>
    </source>
</evidence>
<keyword evidence="2 4" id="KW-0863">Zinc-finger</keyword>
<protein>
    <recommendedName>
        <fullName evidence="6">RING-type domain-containing protein</fullName>
    </recommendedName>
</protein>
<dbReference type="AlphaFoldDB" id="A0A8S1CH40"/>
<dbReference type="PANTHER" id="PTHR12183:SF32">
    <property type="entry name" value="MITOCHONDRIAL E3 UBIQUITIN PROTEIN LIGASE 1"/>
    <property type="match status" value="1"/>
</dbReference>
<dbReference type="EMBL" id="CADEPI010000030">
    <property type="protein sequence ID" value="CAB3367419.1"/>
    <property type="molecule type" value="Genomic_DNA"/>
</dbReference>
<dbReference type="FunFam" id="1.10.1170.10:FF:000002">
    <property type="entry name" value="Baculoviral IAP repeat containing 7"/>
    <property type="match status" value="1"/>
</dbReference>
<gene>
    <name evidence="7" type="ORF">CLODIP_2_CD00349</name>
</gene>
<evidence type="ECO:0000256" key="1">
    <source>
        <dbReference type="ARBA" id="ARBA00022723"/>
    </source>
</evidence>
<dbReference type="InterPro" id="IPR001841">
    <property type="entry name" value="Znf_RING"/>
</dbReference>
<dbReference type="OrthoDB" id="10037309at2759"/>
<organism evidence="7 8">
    <name type="scientific">Cloeon dipterum</name>
    <dbReference type="NCBI Taxonomy" id="197152"/>
    <lineage>
        <taxon>Eukaryota</taxon>
        <taxon>Metazoa</taxon>
        <taxon>Ecdysozoa</taxon>
        <taxon>Arthropoda</taxon>
        <taxon>Hexapoda</taxon>
        <taxon>Insecta</taxon>
        <taxon>Pterygota</taxon>
        <taxon>Palaeoptera</taxon>
        <taxon>Ephemeroptera</taxon>
        <taxon>Pisciforma</taxon>
        <taxon>Baetidae</taxon>
        <taxon>Cloeon</taxon>
    </lineage>
</organism>
<evidence type="ECO:0000313" key="7">
    <source>
        <dbReference type="EMBL" id="CAB3367419.1"/>
    </source>
</evidence>
<evidence type="ECO:0000259" key="6">
    <source>
        <dbReference type="PROSITE" id="PS50089"/>
    </source>
</evidence>
<evidence type="ECO:0000256" key="2">
    <source>
        <dbReference type="ARBA" id="ARBA00022771"/>
    </source>
</evidence>
<feature type="domain" description="RING-type" evidence="6">
    <location>
        <begin position="448"/>
        <end position="483"/>
    </location>
</feature>
<dbReference type="GO" id="GO:0016567">
    <property type="term" value="P:protein ubiquitination"/>
    <property type="evidence" value="ECO:0007669"/>
    <property type="project" value="TreeGrafter"/>
</dbReference>
<dbReference type="Gene3D" id="3.30.40.10">
    <property type="entry name" value="Zinc/RING finger domain, C3HC4 (zinc finger)"/>
    <property type="match status" value="1"/>
</dbReference>
<accession>A0A8S1CH40</accession>
<dbReference type="SUPFAM" id="SSF57850">
    <property type="entry name" value="RING/U-box"/>
    <property type="match status" value="1"/>
</dbReference>
<evidence type="ECO:0000313" key="8">
    <source>
        <dbReference type="Proteomes" id="UP000494165"/>
    </source>
</evidence>
<feature type="compositionally biased region" description="Low complexity" evidence="5">
    <location>
        <begin position="181"/>
        <end position="198"/>
    </location>
</feature>
<evidence type="ECO:0000256" key="4">
    <source>
        <dbReference type="PROSITE-ProRule" id="PRU00175"/>
    </source>
</evidence>